<dbReference type="AlphaFoldDB" id="A0A101IJB4"/>
<dbReference type="Proteomes" id="UP000053961">
    <property type="component" value="Unassembled WGS sequence"/>
</dbReference>
<evidence type="ECO:0000313" key="2">
    <source>
        <dbReference type="EMBL" id="KUK96301.1"/>
    </source>
</evidence>
<dbReference type="PATRIC" id="fig|301375.6.peg.161"/>
<evidence type="ECO:0000313" key="1">
    <source>
        <dbReference type="EMBL" id="KUK44816.1"/>
    </source>
</evidence>
<dbReference type="EMBL" id="LGFT01000014">
    <property type="protein sequence ID" value="KUK44816.1"/>
    <property type="molecule type" value="Genomic_DNA"/>
</dbReference>
<comment type="caution">
    <text evidence="2">The sequence shown here is derived from an EMBL/GenBank/DDBJ whole genome shotgun (WGS) entry which is preliminary data.</text>
</comment>
<proteinExistence type="predicted"/>
<reference evidence="3 4" key="2">
    <citation type="journal article" date="2015" name="MBio">
        <title>Genome-Resolved Metagenomic Analysis Reveals Roles for Candidate Phyla and Other Microbial Community Members in Biogeochemical Transformations in Oil Reservoirs.</title>
        <authorList>
            <person name="Hu P."/>
            <person name="Tom L."/>
            <person name="Singh A."/>
            <person name="Thomas B.C."/>
            <person name="Baker B.J."/>
            <person name="Piceno Y.M."/>
            <person name="Andersen G.L."/>
            <person name="Banfield J.F."/>
        </authorList>
    </citation>
    <scope>NUCLEOTIDE SEQUENCE [LARGE SCALE GENOMIC DNA]</scope>
    <source>
        <strain evidence="1">57_489</strain>
    </source>
</reference>
<sequence length="73" mass="8441">MQANYRAWPFGADHPWPPGGADQSDNQTAGIGEILLMKENYKFADMKTKELIIREIEVFPEPYLKEVLDLVRF</sequence>
<evidence type="ECO:0000313" key="4">
    <source>
        <dbReference type="Proteomes" id="UP000057043"/>
    </source>
</evidence>
<dbReference type="Proteomes" id="UP000057043">
    <property type="component" value="Unassembled WGS sequence"/>
</dbReference>
<accession>A0A101IJB4</accession>
<organism evidence="2 3">
    <name type="scientific">Methanothrix harundinacea</name>
    <dbReference type="NCBI Taxonomy" id="301375"/>
    <lineage>
        <taxon>Archaea</taxon>
        <taxon>Methanobacteriati</taxon>
        <taxon>Methanobacteriota</taxon>
        <taxon>Stenosarchaea group</taxon>
        <taxon>Methanomicrobia</taxon>
        <taxon>Methanotrichales</taxon>
        <taxon>Methanotrichaceae</taxon>
        <taxon>Methanothrix</taxon>
    </lineage>
</organism>
<dbReference type="EMBL" id="LGHB01000016">
    <property type="protein sequence ID" value="KUK96301.1"/>
    <property type="molecule type" value="Genomic_DNA"/>
</dbReference>
<evidence type="ECO:0000313" key="3">
    <source>
        <dbReference type="Proteomes" id="UP000053961"/>
    </source>
</evidence>
<protein>
    <submittedName>
        <fullName evidence="2">Uncharacterized protein</fullName>
    </submittedName>
</protein>
<gene>
    <name evidence="1" type="ORF">XD72_0776</name>
    <name evidence="2" type="ORF">XE07_1238</name>
</gene>
<name>A0A101IJB4_9EURY</name>
<reference evidence="2" key="1">
    <citation type="journal article" date="2015" name="MBio">
        <title>Genome-resolved metagenomic analysis reveals roles for candidate phyla and other microbial community members in biogeochemical transformations in oil reservoirs.</title>
        <authorList>
            <person name="Hu P."/>
            <person name="Tom L."/>
            <person name="Singh A."/>
            <person name="Thomas B.C."/>
            <person name="Baker B.J."/>
            <person name="Piceno Y.M."/>
            <person name="Andersen G.L."/>
            <person name="Banfield J.F."/>
        </authorList>
    </citation>
    <scope>NUCLEOTIDE SEQUENCE [LARGE SCALE GENOMIC DNA]</scope>
    <source>
        <strain evidence="2">56_747</strain>
    </source>
</reference>